<gene>
    <name evidence="4" type="ORF">A3D91_03535</name>
</gene>
<proteinExistence type="predicted"/>
<dbReference type="Gene3D" id="3.40.50.2000">
    <property type="entry name" value="Glycogen Phosphorylase B"/>
    <property type="match status" value="2"/>
</dbReference>
<dbReference type="STRING" id="1802620.A3D91_03535"/>
<feature type="domain" description="Glycosyl transferase family 1" evidence="2">
    <location>
        <begin position="179"/>
        <end position="334"/>
    </location>
</feature>
<keyword evidence="1" id="KW-0808">Transferase</keyword>
<feature type="domain" description="Glycosyltransferase subfamily 4-like N-terminal" evidence="3">
    <location>
        <begin position="85"/>
        <end position="165"/>
    </location>
</feature>
<dbReference type="InterPro" id="IPR001296">
    <property type="entry name" value="Glyco_trans_1"/>
</dbReference>
<dbReference type="CDD" id="cd03809">
    <property type="entry name" value="GT4_MtfB-like"/>
    <property type="match status" value="1"/>
</dbReference>
<dbReference type="EMBL" id="MEVD01000001">
    <property type="protein sequence ID" value="OGC54657.1"/>
    <property type="molecule type" value="Genomic_DNA"/>
</dbReference>
<dbReference type="AlphaFoldDB" id="A0A1F4VC09"/>
<reference evidence="4 5" key="1">
    <citation type="journal article" date="2016" name="Nat. Commun.">
        <title>Thousands of microbial genomes shed light on interconnected biogeochemical processes in an aquifer system.</title>
        <authorList>
            <person name="Anantharaman K."/>
            <person name="Brown C.T."/>
            <person name="Hug L.A."/>
            <person name="Sharon I."/>
            <person name="Castelle C.J."/>
            <person name="Probst A.J."/>
            <person name="Thomas B.C."/>
            <person name="Singh A."/>
            <person name="Wilkins M.J."/>
            <person name="Karaoz U."/>
            <person name="Brodie E.L."/>
            <person name="Williams K.H."/>
            <person name="Hubbard S.S."/>
            <person name="Banfield J.F."/>
        </authorList>
    </citation>
    <scope>NUCLEOTIDE SEQUENCE [LARGE SCALE GENOMIC DNA]</scope>
</reference>
<evidence type="ECO:0000256" key="1">
    <source>
        <dbReference type="ARBA" id="ARBA00022679"/>
    </source>
</evidence>
<evidence type="ECO:0000313" key="5">
    <source>
        <dbReference type="Proteomes" id="UP000178127"/>
    </source>
</evidence>
<dbReference type="PANTHER" id="PTHR46401">
    <property type="entry name" value="GLYCOSYLTRANSFERASE WBBK-RELATED"/>
    <property type="match status" value="1"/>
</dbReference>
<evidence type="ECO:0000259" key="3">
    <source>
        <dbReference type="Pfam" id="PF13439"/>
    </source>
</evidence>
<accession>A0A1F4VC09</accession>
<dbReference type="SUPFAM" id="SSF53756">
    <property type="entry name" value="UDP-Glycosyltransferase/glycogen phosphorylase"/>
    <property type="match status" value="1"/>
</dbReference>
<dbReference type="Pfam" id="PF00534">
    <property type="entry name" value="Glycos_transf_1"/>
    <property type="match status" value="1"/>
</dbReference>
<comment type="caution">
    <text evidence="4">The sequence shown here is derived from an EMBL/GenBank/DDBJ whole genome shotgun (WGS) entry which is preliminary data.</text>
</comment>
<dbReference type="PANTHER" id="PTHR46401:SF2">
    <property type="entry name" value="GLYCOSYLTRANSFERASE WBBK-RELATED"/>
    <property type="match status" value="1"/>
</dbReference>
<evidence type="ECO:0000313" key="4">
    <source>
        <dbReference type="EMBL" id="OGC54657.1"/>
    </source>
</evidence>
<evidence type="ECO:0008006" key="6">
    <source>
        <dbReference type="Google" id="ProtNLM"/>
    </source>
</evidence>
<dbReference type="Pfam" id="PF13439">
    <property type="entry name" value="Glyco_transf_4"/>
    <property type="match status" value="1"/>
</dbReference>
<name>A0A1F4VC09_UNCKA</name>
<protein>
    <recommendedName>
        <fullName evidence="6">Glycosyl transferase family 1 domain-containing protein</fullName>
    </recommendedName>
</protein>
<dbReference type="InterPro" id="IPR028098">
    <property type="entry name" value="Glyco_trans_4-like_N"/>
</dbReference>
<organism evidence="4 5">
    <name type="scientific">candidate division WWE3 bacterium RIFCSPHIGHO2_02_FULL_38_14</name>
    <dbReference type="NCBI Taxonomy" id="1802620"/>
    <lineage>
        <taxon>Bacteria</taxon>
        <taxon>Katanobacteria</taxon>
    </lineage>
</organism>
<dbReference type="GO" id="GO:0016757">
    <property type="term" value="F:glycosyltransferase activity"/>
    <property type="evidence" value="ECO:0007669"/>
    <property type="project" value="InterPro"/>
</dbReference>
<dbReference type="Proteomes" id="UP000178127">
    <property type="component" value="Unassembled WGS sequence"/>
</dbReference>
<evidence type="ECO:0000259" key="2">
    <source>
        <dbReference type="Pfam" id="PF00534"/>
    </source>
</evidence>
<sequence length="367" mass="42170">MLIGIDASRLTEKNRTGTENYLYYVVNCLSKIDDKNKYILYFREQPSETFWNTLASNNKNFSYKVVKKYISWTQISLSIECIKDHVNVLLCTWHTVPIFHKPSMKIVSVIHGMEYFRMRGGPTIYTILFSDRVIAVSEYTKSEILKLLPVKENKITVIYEGVDTSVYYKRNPVMVEKVKNKYEIKGKYLFYVGTFGIRKNIPNMIKAFHNFIKDQNSNSEFKDITFVLGGKIPPEYEAIRELTKSLNIEKSVKFLSYVPEEDLPELISGAHALMYVSKSEGFGLPVLESLSCGIKVITSNVSATKEIGDGFVYFADPNNIDQMTGAINKSFSDAVLYNDKDLVSYLKTNFDWYENSRKILSVLIDLN</sequence>